<dbReference type="Proteomes" id="UP001595805">
    <property type="component" value="Unassembled WGS sequence"/>
</dbReference>
<evidence type="ECO:0000256" key="5">
    <source>
        <dbReference type="HAMAP-Rule" id="MF_01024"/>
    </source>
</evidence>
<keyword evidence="2 5" id="KW-0479">Metal-binding</keyword>
<evidence type="ECO:0000256" key="3">
    <source>
        <dbReference type="ARBA" id="ARBA00022833"/>
    </source>
</evidence>
<feature type="active site" description="Proton acceptor" evidence="5">
    <location>
        <position position="322"/>
    </location>
</feature>
<evidence type="ECO:0000256" key="7">
    <source>
        <dbReference type="RuleBase" id="RU004175"/>
    </source>
</evidence>
<keyword evidence="3 5" id="KW-0862">Zinc</keyword>
<feature type="binding site" evidence="5">
    <location>
        <position position="209"/>
    </location>
    <ligand>
        <name>NAD(+)</name>
        <dbReference type="ChEBI" id="CHEBI:57540"/>
    </ligand>
</feature>
<organism evidence="8 9">
    <name type="scientific">Algoriphagus namhaensis</name>
    <dbReference type="NCBI Taxonomy" id="915353"/>
    <lineage>
        <taxon>Bacteria</taxon>
        <taxon>Pseudomonadati</taxon>
        <taxon>Bacteroidota</taxon>
        <taxon>Cytophagia</taxon>
        <taxon>Cytophagales</taxon>
        <taxon>Cyclobacteriaceae</taxon>
        <taxon>Algoriphagus</taxon>
    </lineage>
</organism>
<gene>
    <name evidence="5 8" type="primary">hisD</name>
    <name evidence="8" type="ORF">ACFOSV_15250</name>
</gene>
<dbReference type="CDD" id="cd06572">
    <property type="entry name" value="Histidinol_dh"/>
    <property type="match status" value="1"/>
</dbReference>
<dbReference type="InterPro" id="IPR016161">
    <property type="entry name" value="Ald_DH/histidinol_DH"/>
</dbReference>
<dbReference type="SUPFAM" id="SSF53720">
    <property type="entry name" value="ALDH-like"/>
    <property type="match status" value="1"/>
</dbReference>
<dbReference type="Pfam" id="PF00815">
    <property type="entry name" value="Histidinol_dh"/>
    <property type="match status" value="1"/>
</dbReference>
<dbReference type="PRINTS" id="PR00083">
    <property type="entry name" value="HOLDHDRGNASE"/>
</dbReference>
<feature type="binding site" evidence="5">
    <location>
        <position position="323"/>
    </location>
    <ligand>
        <name>substrate</name>
    </ligand>
</feature>
<keyword evidence="5" id="KW-0028">Amino-acid biosynthesis</keyword>
<feature type="active site" description="Proton acceptor" evidence="5">
    <location>
        <position position="323"/>
    </location>
</feature>
<feature type="binding site" evidence="5">
    <location>
        <position position="258"/>
    </location>
    <ligand>
        <name>substrate</name>
    </ligand>
</feature>
<dbReference type="PIRSF" id="PIRSF000099">
    <property type="entry name" value="Histidinol_dh"/>
    <property type="match status" value="1"/>
</dbReference>
<feature type="binding site" evidence="5">
    <location>
        <position position="255"/>
    </location>
    <ligand>
        <name>substrate</name>
    </ligand>
</feature>
<comment type="pathway">
    <text evidence="5">Amino-acid biosynthesis; L-histidine biosynthesis; L-histidine from 5-phospho-alpha-D-ribose 1-diphosphate: step 9/9.</text>
</comment>
<feature type="binding site" evidence="5">
    <location>
        <position position="410"/>
    </location>
    <ligand>
        <name>substrate</name>
    </ligand>
</feature>
<dbReference type="Gene3D" id="3.40.50.1980">
    <property type="entry name" value="Nitrogenase molybdenum iron protein domain"/>
    <property type="match status" value="2"/>
</dbReference>
<sequence length="433" mass="47042">MKILRNPDQSLWKRELKRPTQSDSDIGKIIRPIFKSVKKHGDKALKHYALEFDQVKLDEILVTEQEINEAVNLVSEELKEAIEIASANISKFHTAQKQAELVEEVMPGVVCSRKSVPIQRVGLYIPGGTAPLFSTVLMLGIPAVIAGCSEIILCSPPNKEGKIHPAILYTASLIGLKKIAKVGGAQAIAAMTFGTKSIPAVDKIFGPGNQFVTAGKQRATKYGVAIDMPAGPSEVLVYADDSAVPEFVAADLLSQAEHGVDSQVVLVTTSEAFAKKTLSQIDIQLKNLSRKAIAKEALTNSKVVIMERKEKALDLINFYAPEHLIISVKDEDKAVNEIYNAGSVFIGNYTPESAGDYASGTNHTLPTYGYARNYSGVSLDSFVKKITYQKISKSGLKLLGPTIEIMAANELLDAHKNAVTVRLKRIIEEGNEL</sequence>
<dbReference type="GO" id="GO:0004399">
    <property type="term" value="F:histidinol dehydrogenase activity"/>
    <property type="evidence" value="ECO:0007669"/>
    <property type="project" value="UniProtKB-EC"/>
</dbReference>
<evidence type="ECO:0000313" key="8">
    <source>
        <dbReference type="EMBL" id="MFC3881550.1"/>
    </source>
</evidence>
<dbReference type="HAMAP" id="MF_01024">
    <property type="entry name" value="HisD"/>
    <property type="match status" value="1"/>
</dbReference>
<feature type="binding site" evidence="5">
    <location>
        <position position="186"/>
    </location>
    <ligand>
        <name>NAD(+)</name>
        <dbReference type="ChEBI" id="CHEBI:57540"/>
    </ligand>
</feature>
<evidence type="ECO:0000256" key="1">
    <source>
        <dbReference type="ARBA" id="ARBA00010178"/>
    </source>
</evidence>
<feature type="binding site" evidence="5">
    <location>
        <position position="233"/>
    </location>
    <ligand>
        <name>substrate</name>
    </ligand>
</feature>
<dbReference type="EMBL" id="JBHRZS010000007">
    <property type="protein sequence ID" value="MFC3881550.1"/>
    <property type="molecule type" value="Genomic_DNA"/>
</dbReference>
<feature type="binding site" evidence="5">
    <location>
        <position position="415"/>
    </location>
    <ligand>
        <name>substrate</name>
    </ligand>
</feature>
<evidence type="ECO:0000256" key="6">
    <source>
        <dbReference type="PIRNR" id="PIRNR000099"/>
    </source>
</evidence>
<evidence type="ECO:0000256" key="2">
    <source>
        <dbReference type="ARBA" id="ARBA00022723"/>
    </source>
</evidence>
<dbReference type="RefSeq" id="WP_377906896.1">
    <property type="nucleotide sequence ID" value="NZ_JBHRZS010000007.1"/>
</dbReference>
<comment type="function">
    <text evidence="5">Catalyzes the sequential NAD-dependent oxidations of L-histidinol to L-histidinaldehyde and then to L-histidine.</text>
</comment>
<keyword evidence="4 5" id="KW-0560">Oxidoreductase</keyword>
<feature type="binding site" evidence="5">
    <location>
        <position position="356"/>
    </location>
    <ligand>
        <name>Zn(2+)</name>
        <dbReference type="ChEBI" id="CHEBI:29105"/>
    </ligand>
</feature>
<dbReference type="NCBIfam" id="TIGR00069">
    <property type="entry name" value="hisD"/>
    <property type="match status" value="1"/>
</dbReference>
<proteinExistence type="inferred from homology"/>
<dbReference type="InterPro" id="IPR012131">
    <property type="entry name" value="Hstdl_DH"/>
</dbReference>
<feature type="binding site" evidence="5">
    <location>
        <position position="415"/>
    </location>
    <ligand>
        <name>Zn(2+)</name>
        <dbReference type="ChEBI" id="CHEBI:29105"/>
    </ligand>
</feature>
<comment type="caution">
    <text evidence="8">The sequence shown here is derived from an EMBL/GenBank/DDBJ whole genome shotgun (WGS) entry which is preliminary data.</text>
</comment>
<dbReference type="Gene3D" id="1.20.5.1300">
    <property type="match status" value="1"/>
</dbReference>
<feature type="binding site" evidence="5">
    <location>
        <position position="124"/>
    </location>
    <ligand>
        <name>NAD(+)</name>
        <dbReference type="ChEBI" id="CHEBI:57540"/>
    </ligand>
</feature>
<feature type="binding site" evidence="5">
    <location>
        <position position="258"/>
    </location>
    <ligand>
        <name>Zn(2+)</name>
        <dbReference type="ChEBI" id="CHEBI:29105"/>
    </ligand>
</feature>
<dbReference type="InterPro" id="IPR022695">
    <property type="entry name" value="Histidinol_DH_monofunct"/>
</dbReference>
<reference evidence="9" key="1">
    <citation type="journal article" date="2019" name="Int. J. Syst. Evol. Microbiol.">
        <title>The Global Catalogue of Microorganisms (GCM) 10K type strain sequencing project: providing services to taxonomists for standard genome sequencing and annotation.</title>
        <authorList>
            <consortium name="The Broad Institute Genomics Platform"/>
            <consortium name="The Broad Institute Genome Sequencing Center for Infectious Disease"/>
            <person name="Wu L."/>
            <person name="Ma J."/>
        </authorList>
    </citation>
    <scope>NUCLEOTIDE SEQUENCE [LARGE SCALE GENOMIC DNA]</scope>
    <source>
        <strain evidence="9">CCUG 60523</strain>
    </source>
</reference>
<accession>A0ABV8AX95</accession>
<dbReference type="InterPro" id="IPR001692">
    <property type="entry name" value="Histidinol_DH_CS"/>
</dbReference>
<keyword evidence="5" id="KW-0368">Histidine biosynthesis</keyword>
<feature type="binding site" evidence="5">
    <location>
        <position position="255"/>
    </location>
    <ligand>
        <name>Zn(2+)</name>
        <dbReference type="ChEBI" id="CHEBI:29105"/>
    </ligand>
</feature>
<dbReference type="PANTHER" id="PTHR21256">
    <property type="entry name" value="HISTIDINOL DEHYDROGENASE HDH"/>
    <property type="match status" value="1"/>
</dbReference>
<feature type="binding site" evidence="5">
    <location>
        <position position="356"/>
    </location>
    <ligand>
        <name>substrate</name>
    </ligand>
</feature>
<protein>
    <recommendedName>
        <fullName evidence="5">Histidinol dehydrogenase</fullName>
        <shortName evidence="5">HDH</shortName>
        <ecNumber evidence="5">1.1.1.23</ecNumber>
    </recommendedName>
</protein>
<keyword evidence="9" id="KW-1185">Reference proteome</keyword>
<keyword evidence="5" id="KW-0520">NAD</keyword>
<dbReference type="EC" id="1.1.1.23" evidence="5"/>
<comment type="similarity">
    <text evidence="1 5 6 7">Belongs to the histidinol dehydrogenase family.</text>
</comment>
<name>A0ABV8AX95_9BACT</name>
<comment type="cofactor">
    <cofactor evidence="5">
        <name>Zn(2+)</name>
        <dbReference type="ChEBI" id="CHEBI:29105"/>
    </cofactor>
    <text evidence="5">Binds 1 zinc ion per subunit.</text>
</comment>
<dbReference type="PROSITE" id="PS00611">
    <property type="entry name" value="HISOL_DEHYDROGENASE"/>
    <property type="match status" value="1"/>
</dbReference>
<evidence type="ECO:0000313" key="9">
    <source>
        <dbReference type="Proteomes" id="UP001595805"/>
    </source>
</evidence>
<dbReference type="PANTHER" id="PTHR21256:SF2">
    <property type="entry name" value="HISTIDINE BIOSYNTHESIS TRIFUNCTIONAL PROTEIN"/>
    <property type="match status" value="1"/>
</dbReference>
<evidence type="ECO:0000256" key="4">
    <source>
        <dbReference type="ARBA" id="ARBA00023002"/>
    </source>
</evidence>
<comment type="catalytic activity">
    <reaction evidence="5">
        <text>L-histidinol + 2 NAD(+) + H2O = L-histidine + 2 NADH + 3 H(+)</text>
        <dbReference type="Rhea" id="RHEA:20641"/>
        <dbReference type="ChEBI" id="CHEBI:15377"/>
        <dbReference type="ChEBI" id="CHEBI:15378"/>
        <dbReference type="ChEBI" id="CHEBI:57540"/>
        <dbReference type="ChEBI" id="CHEBI:57595"/>
        <dbReference type="ChEBI" id="CHEBI:57699"/>
        <dbReference type="ChEBI" id="CHEBI:57945"/>
        <dbReference type="EC" id="1.1.1.23"/>
    </reaction>
</comment>